<evidence type="ECO:0000313" key="4">
    <source>
        <dbReference type="Proteomes" id="UP000192393"/>
    </source>
</evidence>
<dbReference type="AlphaFoldDB" id="A0A1W1Z9R3"/>
<evidence type="ECO:0000259" key="2">
    <source>
        <dbReference type="Pfam" id="PF13098"/>
    </source>
</evidence>
<keyword evidence="1" id="KW-0732">Signal</keyword>
<sequence>MNFCLKIFIFILLLNFKVTSAQESISINEIESKLIQNKKYIIIELYTGWCGICAIQDKKIQKNDELIKLLENEVYHVKFDAESTESFILNGIKFENKNGKIHEFAKAISVDSNAFPAWVIMNPKFEVIFQYNGLIETEDLKSILLKLNKLY</sequence>
<feature type="signal peptide" evidence="1">
    <location>
        <begin position="1"/>
        <end position="21"/>
    </location>
</feature>
<feature type="chain" id="PRO_5012641994" description="Thioredoxin-like fold domain-containing protein" evidence="1">
    <location>
        <begin position="22"/>
        <end position="151"/>
    </location>
</feature>
<dbReference type="STRING" id="1434700.SAMN06296427_102266"/>
<organism evidence="3 4">
    <name type="scientific">Moheibacter sediminis</name>
    <dbReference type="NCBI Taxonomy" id="1434700"/>
    <lineage>
        <taxon>Bacteria</taxon>
        <taxon>Pseudomonadati</taxon>
        <taxon>Bacteroidota</taxon>
        <taxon>Flavobacteriia</taxon>
        <taxon>Flavobacteriales</taxon>
        <taxon>Weeksellaceae</taxon>
        <taxon>Moheibacter</taxon>
    </lineage>
</organism>
<feature type="domain" description="Thioredoxin-like fold" evidence="2">
    <location>
        <begin position="36"/>
        <end position="144"/>
    </location>
</feature>
<evidence type="ECO:0000256" key="1">
    <source>
        <dbReference type="SAM" id="SignalP"/>
    </source>
</evidence>
<dbReference type="SUPFAM" id="SSF52833">
    <property type="entry name" value="Thioredoxin-like"/>
    <property type="match status" value="1"/>
</dbReference>
<dbReference type="Gene3D" id="3.40.30.10">
    <property type="entry name" value="Glutaredoxin"/>
    <property type="match status" value="1"/>
</dbReference>
<dbReference type="InterPro" id="IPR036249">
    <property type="entry name" value="Thioredoxin-like_sf"/>
</dbReference>
<reference evidence="3 4" key="1">
    <citation type="submission" date="2017-04" db="EMBL/GenBank/DDBJ databases">
        <authorList>
            <person name="Afonso C.L."/>
            <person name="Miller P.J."/>
            <person name="Scott M.A."/>
            <person name="Spackman E."/>
            <person name="Goraichik I."/>
            <person name="Dimitrov K.M."/>
            <person name="Suarez D.L."/>
            <person name="Swayne D.E."/>
        </authorList>
    </citation>
    <scope>NUCLEOTIDE SEQUENCE [LARGE SCALE GENOMIC DNA]</scope>
    <source>
        <strain evidence="3 4">CGMCC 1.12708</strain>
    </source>
</reference>
<keyword evidence="4" id="KW-1185">Reference proteome</keyword>
<dbReference type="InterPro" id="IPR012336">
    <property type="entry name" value="Thioredoxin-like_fold"/>
</dbReference>
<dbReference type="EMBL" id="FWXS01000002">
    <property type="protein sequence ID" value="SMC44951.1"/>
    <property type="molecule type" value="Genomic_DNA"/>
</dbReference>
<accession>A0A1W1Z9R3</accession>
<evidence type="ECO:0000313" key="3">
    <source>
        <dbReference type="EMBL" id="SMC44951.1"/>
    </source>
</evidence>
<proteinExistence type="predicted"/>
<dbReference type="Proteomes" id="UP000192393">
    <property type="component" value="Unassembled WGS sequence"/>
</dbReference>
<name>A0A1W1Z9R3_9FLAO</name>
<gene>
    <name evidence="3" type="ORF">SAMN06296427_102266</name>
</gene>
<protein>
    <recommendedName>
        <fullName evidence="2">Thioredoxin-like fold domain-containing protein</fullName>
    </recommendedName>
</protein>
<dbReference type="Pfam" id="PF13098">
    <property type="entry name" value="Thioredoxin_2"/>
    <property type="match status" value="1"/>
</dbReference>